<name>A0A2H4ZKA9_GVCL</name>
<accession>A0A2H4ZKA9</accession>
<evidence type="ECO:0000313" key="1">
    <source>
        <dbReference type="EMBL" id="AUF81997.1"/>
    </source>
</evidence>
<proteinExistence type="predicted"/>
<sequence length="328" mass="38642">MCTSSIFVTNMFWLIFVFIVLVHAQYPLDVIKITPDLFVSSQYYEFKLYDNNGSGVLHKPERYGNRLYLKQHQDGITFQMFHVNNGFVLKYYDQNDILCLNTEKMFKMLTYPASRNLPHDCILHFEMLSNTLNETLSYSFNEYKNDLCIDNSHIGDRLRFRIYIPYSDYKYYLYISETSLSTVRYKESATIFRLRYEDCLNHVDKFGTFICYFYKKKWPCEDGLLLDKSISAWKQNIIVNLTSVTSTTETSTTETSTIETSTIETSTIETSTIPTTLIPNFNKTEESVEEISWWTFFDNIIFYKNNGDIGKKCNTQILVVITFIFLFK</sequence>
<reference evidence="1" key="1">
    <citation type="journal article" date="2017" name="Int. J. Mol. Sci.">
        <title>Genome Analysis and Genetic Stability of the Cryptophlebia leucotreta Granulovirus (CrleGV-SA) after 15 Years of Commercial Use as a Biopesticide.</title>
        <authorList>
            <person name="van der Merwe M."/>
            <person name="Jukes M.D."/>
            <person name="Rabalski L."/>
            <person name="Knox C."/>
            <person name="Opoku-Debrah J.K."/>
            <person name="Moore S.D."/>
            <person name="Krejmer-Rabalska M."/>
            <person name="Szewczyk B."/>
            <person name="Hill M.P."/>
        </authorList>
    </citation>
    <scope>NUCLEOTIDE SEQUENCE</scope>
    <source>
        <strain evidence="1">CrleGV-SA</strain>
    </source>
</reference>
<protein>
    <submittedName>
        <fullName evidence="1">Uncharacterized protein</fullName>
    </submittedName>
</protein>
<organismHost>
    <name type="scientific">Tortricidae</name>
    <dbReference type="NCBI Taxonomy" id="7139"/>
</organismHost>
<dbReference type="EMBL" id="MF974563">
    <property type="protein sequence ID" value="AUF81997.1"/>
    <property type="molecule type" value="Genomic_DNA"/>
</dbReference>
<organism evidence="1">
    <name type="scientific">Cryptophlebia leucotreta granulosis virus</name>
    <name type="common">ClGV</name>
    <name type="synonym">Cryptophlebia leucotreta granulovirus</name>
    <dbReference type="NCBI Taxonomy" id="35254"/>
    <lineage>
        <taxon>Viruses</taxon>
        <taxon>Viruses incertae sedis</taxon>
        <taxon>Naldaviricetes</taxon>
        <taxon>Lefavirales</taxon>
        <taxon>Baculoviridae</taxon>
        <taxon>Betabaculovirus</taxon>
        <taxon>Betabaculovirus cryleucotretae</taxon>
    </lineage>
</organism>